<feature type="region of interest" description="Disordered" evidence="1">
    <location>
        <begin position="258"/>
        <end position="312"/>
    </location>
</feature>
<dbReference type="AlphaFoldDB" id="A0A8H3EBH2"/>
<feature type="region of interest" description="Disordered" evidence="1">
    <location>
        <begin position="180"/>
        <end position="199"/>
    </location>
</feature>
<dbReference type="EMBL" id="CAJPDS010000002">
    <property type="protein sequence ID" value="CAF9903986.1"/>
    <property type="molecule type" value="Genomic_DNA"/>
</dbReference>
<sequence>MARNAITSISPQSSLNSPTTVPPNQQRRMACTHLTMKREYGDSRCMICRRIPNIGWIYKCTQDEAEMNIGEQHLEGGNDAGSTSLHSYWLLKADADGMSKPETRLVTQLSPWVEKAILEGHYTHEQELILRQQKQNVNDKIAAAMQHFTDQEAEVSASSQQQLQQSPSVDANSYLPFPVINQINDPSNTNLPPSNPASSAKAIPFCEHRACHSCRPTFRDRTWQHLDAISDAPPPPAIDFQTDNRPLSSPLIVATIGTHAPKPRRQRPLMHTFDSMGLMRPRSGKRTLESATSNPDDPADPNNEDAENKGLRHTIKRAFREMLMSRRDSVASTNRSSSSSTTTATARPSREASRRSRLRTEAPLMDDLEEYDLGLWKDANERLLREASRVKLPGHDGHDGLDAQAEEVDVPDGVAVTEEGVDTGTADVIMSV</sequence>
<gene>
    <name evidence="2" type="ORF">HETSPECPRED_003293</name>
</gene>
<evidence type="ECO:0000256" key="1">
    <source>
        <dbReference type="SAM" id="MobiDB-lite"/>
    </source>
</evidence>
<dbReference type="OrthoDB" id="4776522at2759"/>
<dbReference type="Proteomes" id="UP000664521">
    <property type="component" value="Unassembled WGS sequence"/>
</dbReference>
<feature type="compositionally biased region" description="Polar residues" evidence="1">
    <location>
        <begin position="181"/>
        <end position="198"/>
    </location>
</feature>
<evidence type="ECO:0000313" key="3">
    <source>
        <dbReference type="Proteomes" id="UP000664521"/>
    </source>
</evidence>
<feature type="region of interest" description="Disordered" evidence="1">
    <location>
        <begin position="1"/>
        <end position="27"/>
    </location>
</feature>
<name>A0A8H3EBH2_9LECA</name>
<organism evidence="2 3">
    <name type="scientific">Heterodermia speciosa</name>
    <dbReference type="NCBI Taxonomy" id="116794"/>
    <lineage>
        <taxon>Eukaryota</taxon>
        <taxon>Fungi</taxon>
        <taxon>Dikarya</taxon>
        <taxon>Ascomycota</taxon>
        <taxon>Pezizomycotina</taxon>
        <taxon>Lecanoromycetes</taxon>
        <taxon>OSLEUM clade</taxon>
        <taxon>Lecanoromycetidae</taxon>
        <taxon>Caliciales</taxon>
        <taxon>Physciaceae</taxon>
        <taxon>Heterodermia</taxon>
    </lineage>
</organism>
<evidence type="ECO:0000313" key="2">
    <source>
        <dbReference type="EMBL" id="CAF9903986.1"/>
    </source>
</evidence>
<reference evidence="2" key="1">
    <citation type="submission" date="2021-03" db="EMBL/GenBank/DDBJ databases">
        <authorList>
            <person name="Tagirdzhanova G."/>
        </authorList>
    </citation>
    <scope>NUCLEOTIDE SEQUENCE</scope>
</reference>
<feature type="region of interest" description="Disordered" evidence="1">
    <location>
        <begin position="412"/>
        <end position="432"/>
    </location>
</feature>
<comment type="caution">
    <text evidence="2">The sequence shown here is derived from an EMBL/GenBank/DDBJ whole genome shotgun (WGS) entry which is preliminary data.</text>
</comment>
<feature type="region of interest" description="Disordered" evidence="1">
    <location>
        <begin position="326"/>
        <end position="361"/>
    </location>
</feature>
<feature type="compositionally biased region" description="Basic and acidic residues" evidence="1">
    <location>
        <begin position="348"/>
        <end position="360"/>
    </location>
</feature>
<feature type="compositionally biased region" description="Low complexity" evidence="1">
    <location>
        <begin position="330"/>
        <end position="347"/>
    </location>
</feature>
<protein>
    <submittedName>
        <fullName evidence="2">Uncharacterized protein</fullName>
    </submittedName>
</protein>
<keyword evidence="3" id="KW-1185">Reference proteome</keyword>
<accession>A0A8H3EBH2</accession>
<proteinExistence type="predicted"/>